<dbReference type="RefSeq" id="XP_075102346.1">
    <property type="nucleotide sequence ID" value="XM_075246245.1"/>
</dbReference>
<protein>
    <submittedName>
        <fullName evidence="2">Uncharacterized protein LOC142177465</fullName>
    </submittedName>
</protein>
<sequence length="124" mass="15053">MDNCEVKDLGYVGPKFTWCNNWEARRRIWKRLDRVFVNDLWCQTMQNNVVKHLPRTGSDHRPLLLKCYNKNNNSIKYFKFLDFWTEQPSFMNLVEDVWNSNISGNALWILQQKLKKLSKRLTQW</sequence>
<evidence type="ECO:0000313" key="1">
    <source>
        <dbReference type="Proteomes" id="UP000790787"/>
    </source>
</evidence>
<keyword evidence="1" id="KW-1185">Reference proteome</keyword>
<accession>A0AC58TYT0</accession>
<reference evidence="2" key="2">
    <citation type="submission" date="2025-08" db="UniProtKB">
        <authorList>
            <consortium name="RefSeq"/>
        </authorList>
    </citation>
    <scope>IDENTIFICATION</scope>
    <source>
        <tissue evidence="2">Leaf</tissue>
    </source>
</reference>
<evidence type="ECO:0000313" key="2">
    <source>
        <dbReference type="RefSeq" id="XP_075102346.1"/>
    </source>
</evidence>
<reference evidence="1" key="1">
    <citation type="journal article" date="2014" name="Nat. Commun.">
        <title>The tobacco genome sequence and its comparison with those of tomato and potato.</title>
        <authorList>
            <person name="Sierro N."/>
            <person name="Battey J.N."/>
            <person name="Ouadi S."/>
            <person name="Bakaher N."/>
            <person name="Bovet L."/>
            <person name="Willig A."/>
            <person name="Goepfert S."/>
            <person name="Peitsch M.C."/>
            <person name="Ivanov N.V."/>
        </authorList>
    </citation>
    <scope>NUCLEOTIDE SEQUENCE [LARGE SCALE GENOMIC DNA]</scope>
</reference>
<organism evidence="1 2">
    <name type="scientific">Nicotiana tabacum</name>
    <name type="common">Common tobacco</name>
    <dbReference type="NCBI Taxonomy" id="4097"/>
    <lineage>
        <taxon>Eukaryota</taxon>
        <taxon>Viridiplantae</taxon>
        <taxon>Streptophyta</taxon>
        <taxon>Embryophyta</taxon>
        <taxon>Tracheophyta</taxon>
        <taxon>Spermatophyta</taxon>
        <taxon>Magnoliopsida</taxon>
        <taxon>eudicotyledons</taxon>
        <taxon>Gunneridae</taxon>
        <taxon>Pentapetalae</taxon>
        <taxon>asterids</taxon>
        <taxon>lamiids</taxon>
        <taxon>Solanales</taxon>
        <taxon>Solanaceae</taxon>
        <taxon>Nicotianoideae</taxon>
        <taxon>Nicotianeae</taxon>
        <taxon>Nicotiana</taxon>
    </lineage>
</organism>
<dbReference type="Proteomes" id="UP000790787">
    <property type="component" value="Chromosome 3"/>
</dbReference>
<proteinExistence type="predicted"/>
<name>A0AC58TYT0_TOBAC</name>
<gene>
    <name evidence="2" type="primary">LOC142177465</name>
</gene>